<feature type="region of interest" description="Disordered" evidence="1">
    <location>
        <begin position="512"/>
        <end position="551"/>
    </location>
</feature>
<evidence type="ECO:0000313" key="3">
    <source>
        <dbReference type="EMBL" id="CAL1145031.1"/>
    </source>
</evidence>
<protein>
    <submittedName>
        <fullName evidence="2">Uncharacterized protein</fullName>
    </submittedName>
</protein>
<organism evidence="2">
    <name type="scientific">Cladocopium goreaui</name>
    <dbReference type="NCBI Taxonomy" id="2562237"/>
    <lineage>
        <taxon>Eukaryota</taxon>
        <taxon>Sar</taxon>
        <taxon>Alveolata</taxon>
        <taxon>Dinophyceae</taxon>
        <taxon>Suessiales</taxon>
        <taxon>Symbiodiniaceae</taxon>
        <taxon>Cladocopium</taxon>
    </lineage>
</organism>
<comment type="caution">
    <text evidence="2">The sequence shown here is derived from an EMBL/GenBank/DDBJ whole genome shotgun (WGS) entry which is preliminary data.</text>
</comment>
<dbReference type="AlphaFoldDB" id="A0A9P1FXD5"/>
<feature type="region of interest" description="Disordered" evidence="1">
    <location>
        <begin position="1"/>
        <end position="25"/>
    </location>
</feature>
<dbReference type="Proteomes" id="UP001152797">
    <property type="component" value="Unassembled WGS sequence"/>
</dbReference>
<reference evidence="2" key="1">
    <citation type="submission" date="2022-10" db="EMBL/GenBank/DDBJ databases">
        <authorList>
            <person name="Chen Y."/>
            <person name="Dougan E. K."/>
            <person name="Chan C."/>
            <person name="Rhodes N."/>
            <person name="Thang M."/>
        </authorList>
    </citation>
    <scope>NUCLEOTIDE SEQUENCE</scope>
</reference>
<accession>A0A9P1FXD5</accession>
<evidence type="ECO:0000313" key="2">
    <source>
        <dbReference type="EMBL" id="CAI3991656.1"/>
    </source>
</evidence>
<feature type="compositionally biased region" description="Basic and acidic residues" evidence="1">
    <location>
        <begin position="1"/>
        <end position="10"/>
    </location>
</feature>
<name>A0A9P1FXD5_9DINO</name>
<gene>
    <name evidence="2" type="ORF">C1SCF055_LOCUS18545</name>
</gene>
<evidence type="ECO:0000313" key="4">
    <source>
        <dbReference type="Proteomes" id="UP001152797"/>
    </source>
</evidence>
<dbReference type="OrthoDB" id="436292at2759"/>
<proteinExistence type="predicted"/>
<dbReference type="EMBL" id="CAMXCT020001613">
    <property type="protein sequence ID" value="CAL1145031.1"/>
    <property type="molecule type" value="Genomic_DNA"/>
</dbReference>
<dbReference type="EMBL" id="CAMXCT030001613">
    <property type="protein sequence ID" value="CAL4778968.1"/>
    <property type="molecule type" value="Genomic_DNA"/>
</dbReference>
<keyword evidence="4" id="KW-1185">Reference proteome</keyword>
<evidence type="ECO:0000256" key="1">
    <source>
        <dbReference type="SAM" id="MobiDB-lite"/>
    </source>
</evidence>
<sequence>MADPTVKVEFDGNDSDASGDEGPTLPPLKARLILAMEEVTGEWNMGRFIHDKFNKDEDSRRQFAKVMLDIYSLPEVADHVAKNFNGSPPLVLQSVPVTARKGVYIHPWQLSMGEDAKYGQGGKWPSNVAIRCHFPSVVQRGYETEREPLEIKFGEDLFGSGKDIPVFSIQYIDGHAKAVMILSVFALLAHLEVRFEDFVSDPEMLDLLASLKYIRVNYNHMSAEKALYEEAIRCKRLSKQRAAVRDLLSNAIADYNKGTPNKDDLKKVIYGVLRCPPQLLDLLKEAADLYKWEHGAATMMWARRVLSDFMKKAPAKSPVKQKICCVWVAIQEPIRLHVGDAAYHQLDEMFGSGTLDPELRAHSKASEPGWDWQKLSFVLEKKGEVQDEEICKAQKRINSALHSTLQAGYALFETNLQNDQLQHRRPDDQTDTSGVMEARLQPWLAECLGGFNGGVRRADNECIIGIFNLTTQGVLSADKLHFALQQLTTLSHAYPRTFVGLVVMPNRAGDLKTNGCKPSEVKTEDSDQEQDEDATAGGKDNECTDDDEDDSKDAVAESILRDFNYKLRCMMMERNRKLTVKTVMASFEPSSVYGNRVAWQELVLVTSQDGKNIFHRTPLWRQGLISDILMLPRGEMVKPPRAEGAKYGGEGRFTKVQEMKQFCGGTSFISKIVESLQPSSETPTVLLDLFGFDGWPGTYAIAQSARGKKVACATVCHSKAEAGFVSGTLSSKLFGMARNAEYKIAGFPDFSGALTDLKQFQRSPQPTYEVTVPCGNGVLVVKESLIQFWTVKHPDFSDAMTALLEQHNKEFNPDCIKRGAESEEVPEGEEDSPPTKRLRLSAASTLADLENKCPARITLNAGSFSLHLAEAEGQLWIGCSVAPYTVPMNTELFGFGSGDFAKGSEAQDLMTADGRWLRYFMDTPESLVILEKQRKTPDHLENAAFFNKVMTLNNLLKSLEDAAEVGVQLAEHQLSKDDAGNFKVKPIDNVCFALDAVRPRKKRSKVLGLKTMMCSGFML</sequence>
<dbReference type="EMBL" id="CAMXCT010001613">
    <property type="protein sequence ID" value="CAI3991656.1"/>
    <property type="molecule type" value="Genomic_DNA"/>
</dbReference>
<reference evidence="3" key="2">
    <citation type="submission" date="2024-04" db="EMBL/GenBank/DDBJ databases">
        <authorList>
            <person name="Chen Y."/>
            <person name="Shah S."/>
            <person name="Dougan E. K."/>
            <person name="Thang M."/>
            <person name="Chan C."/>
        </authorList>
    </citation>
    <scope>NUCLEOTIDE SEQUENCE [LARGE SCALE GENOMIC DNA]</scope>
</reference>